<feature type="compositionally biased region" description="Basic and acidic residues" evidence="1">
    <location>
        <begin position="154"/>
        <end position="184"/>
    </location>
</feature>
<dbReference type="OrthoDB" id="5876637at2759"/>
<dbReference type="AlphaFoldDB" id="A0A1C7LYK4"/>
<accession>A0A1C7LYK4</accession>
<feature type="transmembrane region" description="Helical" evidence="2">
    <location>
        <begin position="364"/>
        <end position="387"/>
    </location>
</feature>
<feature type="region of interest" description="Disordered" evidence="1">
    <location>
        <begin position="50"/>
        <end position="188"/>
    </location>
</feature>
<evidence type="ECO:0008006" key="5">
    <source>
        <dbReference type="Google" id="ProtNLM"/>
    </source>
</evidence>
<gene>
    <name evidence="3" type="ORF">A0H81_12146</name>
</gene>
<keyword evidence="2" id="KW-0812">Transmembrane</keyword>
<keyword evidence="4" id="KW-1185">Reference proteome</keyword>
<feature type="transmembrane region" description="Helical" evidence="2">
    <location>
        <begin position="408"/>
        <end position="430"/>
    </location>
</feature>
<feature type="region of interest" description="Disordered" evidence="1">
    <location>
        <begin position="1"/>
        <end position="29"/>
    </location>
</feature>
<evidence type="ECO:0000256" key="2">
    <source>
        <dbReference type="SAM" id="Phobius"/>
    </source>
</evidence>
<feature type="transmembrane region" description="Helical" evidence="2">
    <location>
        <begin position="284"/>
        <end position="305"/>
    </location>
</feature>
<dbReference type="Proteomes" id="UP000092993">
    <property type="component" value="Unassembled WGS sequence"/>
</dbReference>
<sequence>MPHKRAKHSIREKQRSVSGADLPPGQKNALIDEAIPKSVARVLNAAKIQQEWAEKKRKASDHTDDGDQQAVPSRKRRKKSEEGKKELRIQPGETMAHFNRRVEDSMRPAVRSAIQTSSAQMRKFRKEELAMQSSKGSSGKAQPTPSNVASRSKPKLDTYPDPDSEREHVTPKAKAKADRPKEFETISSSAPRRLNDVVLAPPLLTKLPRGAKAAAAKAAGQPRGETKTLREGILSMAQKAMMEEERERAIRLYPDQSLIPTHLSASLLHHSVKSCRAPVILEEIFVVVAYIVVAVFSALRVYAIWNRDWRPFILVLLVGIVVPATNLYHYARSSPAAFLPPLAGCGEAVNLTPEQLLRYSSASVVLSTVTHSCAIATDALVLVLTWAKTFGIKRAAMSLHIKATLSTLLLRDGTLYFAILLLLNVVDLVVLQSDVIFNPLPIFIDVFTCILISRFMLNLREVFYSDDPLHDHSASLVSRFSNVNFASNVIGNLGAPLAYDGWTTDSTNVRAAEDWDTELEEVVPQTSSDPLGAGLETKVGA</sequence>
<keyword evidence="2" id="KW-1133">Transmembrane helix</keyword>
<dbReference type="EMBL" id="LUGG01000023">
    <property type="protein sequence ID" value="OBZ67914.1"/>
    <property type="molecule type" value="Genomic_DNA"/>
</dbReference>
<feature type="transmembrane region" description="Helical" evidence="2">
    <location>
        <begin position="436"/>
        <end position="457"/>
    </location>
</feature>
<feature type="transmembrane region" description="Helical" evidence="2">
    <location>
        <begin position="312"/>
        <end position="331"/>
    </location>
</feature>
<evidence type="ECO:0000313" key="4">
    <source>
        <dbReference type="Proteomes" id="UP000092993"/>
    </source>
</evidence>
<dbReference type="STRING" id="5627.A0A1C7LYK4"/>
<comment type="caution">
    <text evidence="3">The sequence shown here is derived from an EMBL/GenBank/DDBJ whole genome shotgun (WGS) entry which is preliminary data.</text>
</comment>
<reference evidence="3 4" key="1">
    <citation type="submission" date="2016-03" db="EMBL/GenBank/DDBJ databases">
        <title>Whole genome sequencing of Grifola frondosa 9006-11.</title>
        <authorList>
            <person name="Min B."/>
            <person name="Park H."/>
            <person name="Kim J.-G."/>
            <person name="Cho H."/>
            <person name="Oh Y.-L."/>
            <person name="Kong W.-S."/>
            <person name="Choi I.-G."/>
        </authorList>
    </citation>
    <scope>NUCLEOTIDE SEQUENCE [LARGE SCALE GENOMIC DNA]</scope>
    <source>
        <strain evidence="3 4">9006-11</strain>
    </source>
</reference>
<evidence type="ECO:0000313" key="3">
    <source>
        <dbReference type="EMBL" id="OBZ67914.1"/>
    </source>
</evidence>
<keyword evidence="2" id="KW-0472">Membrane</keyword>
<evidence type="ECO:0000256" key="1">
    <source>
        <dbReference type="SAM" id="MobiDB-lite"/>
    </source>
</evidence>
<organism evidence="3 4">
    <name type="scientific">Grifola frondosa</name>
    <name type="common">Maitake</name>
    <name type="synonym">Polyporus frondosus</name>
    <dbReference type="NCBI Taxonomy" id="5627"/>
    <lineage>
        <taxon>Eukaryota</taxon>
        <taxon>Fungi</taxon>
        <taxon>Dikarya</taxon>
        <taxon>Basidiomycota</taxon>
        <taxon>Agaricomycotina</taxon>
        <taxon>Agaricomycetes</taxon>
        <taxon>Polyporales</taxon>
        <taxon>Grifolaceae</taxon>
        <taxon>Grifola</taxon>
    </lineage>
</organism>
<proteinExistence type="predicted"/>
<name>A0A1C7LYK4_GRIFR</name>
<feature type="compositionally biased region" description="Polar residues" evidence="1">
    <location>
        <begin position="131"/>
        <end position="150"/>
    </location>
</feature>
<feature type="compositionally biased region" description="Basic and acidic residues" evidence="1">
    <location>
        <begin position="79"/>
        <end position="88"/>
    </location>
</feature>
<protein>
    <recommendedName>
        <fullName evidence="5">Transmembrane protein</fullName>
    </recommendedName>
</protein>